<dbReference type="GO" id="GO:0044718">
    <property type="term" value="P:siderophore transmembrane transport"/>
    <property type="evidence" value="ECO:0007669"/>
    <property type="project" value="TreeGrafter"/>
</dbReference>
<name>A0A9D9HSB6_9BACT</name>
<feature type="domain" description="TonB-dependent receptor plug" evidence="10">
    <location>
        <begin position="49"/>
        <end position="156"/>
    </location>
</feature>
<dbReference type="PANTHER" id="PTHR30069">
    <property type="entry name" value="TONB-DEPENDENT OUTER MEMBRANE RECEPTOR"/>
    <property type="match status" value="1"/>
</dbReference>
<evidence type="ECO:0000256" key="9">
    <source>
        <dbReference type="SAM" id="MobiDB-lite"/>
    </source>
</evidence>
<keyword evidence="4 8" id="KW-0812">Transmembrane</keyword>
<protein>
    <submittedName>
        <fullName evidence="11">SusC/RagA family TonB-linked outer membrane protein</fullName>
    </submittedName>
</protein>
<sequence>MSSAGTLVVSFIGLQTQEVKIQPVMKIMMQSNAHELDEVMVVAYGGATKRSFTGSATEIDGEQIALKNPTELSKALAGEVAGVQVMSTSGQPGTNASIRIRGLGSAYSSRSPLYVVDGIPFEADLSGIDPSDIASMTILKDATATALYGSRAANGVVLITTKKGEAGKTRVDAEVKYGANMRLIPQYDVIDSPERFTELTWESMKGYAQVAGGYDAQQAAAWASQNLFGGGQAGIAPIYNMWKAAGDQLIDPSTGRFNSGITRKYTPEKWDDYLFRTGQKFDASVKISGGTDKMTHYTSFSYLKDEGYYISSDYERFNVRNNMSNQIAPWLKATTSLSYAYMITNRPGQSDSNMNNGFQFVNGMPSIFPVFERDEEGNIVQDTNIGGNKYDYGMNAGYQRPFGAGINPAGALLLDEDEIKSHQFNGNASFEARFLKYFKLTANLGLQYLGQAENELTNPYYGDSAGKGQIIKYQTNYLNFTANQILSWSQSFGKNNFDAFVAHESTNSTTAVSYGSKSKIVRPDNTEWSNGVVMDYMESYTYGYAIESYFGQLRYDWDNKYFLHGTIRADGSSRFSKGNKWGTFGSVGAAWAITNEEFMKNVKWLKNLKYKISWGVLGNQDFITSPVIAGYYPYADLYQINNLNDNYTFSFVFKGNPNLTWERSSTFNTGIEFNIADILEGEVEYFHKKTTNMLFMKQVAPSLGYASYPVNDGALVNQGVEFSLTAHLLNKKDYKFDFRVNGGYYKNEMTKMPIDETTGKEKAIELSTYYGWAKGHSLYDFYMREYAGVDPQTGYALYNQYYNVKPNGDRELITDMETYKSTNAINKLEVEQTSDWSQATKKFVGKSAIPALQGGFGFDLYAKGFTLNATFSYGIGGYGFDYNYLALMHNGTAGSYNWHKDIEKRWLNPGDITDVPRLSMDYGGGADATNYANATSTRFLTSRSYLNLSNIRLGYTFPRSITSKLKIGGLSVYVSGDNLFYLSSRKGYVPTASSGNSDTVNNDNNNDSGESGRSQYTPLSTIMGGIQVQF</sequence>
<dbReference type="Gene3D" id="2.170.130.10">
    <property type="entry name" value="TonB-dependent receptor, plug domain"/>
    <property type="match status" value="1"/>
</dbReference>
<keyword evidence="5" id="KW-0732">Signal</keyword>
<evidence type="ECO:0000259" key="10">
    <source>
        <dbReference type="Pfam" id="PF07715"/>
    </source>
</evidence>
<dbReference type="PROSITE" id="PS52016">
    <property type="entry name" value="TONB_DEPENDENT_REC_3"/>
    <property type="match status" value="1"/>
</dbReference>
<keyword evidence="6 8" id="KW-0472">Membrane</keyword>
<dbReference type="InterPro" id="IPR039426">
    <property type="entry name" value="TonB-dep_rcpt-like"/>
</dbReference>
<dbReference type="InterPro" id="IPR023997">
    <property type="entry name" value="TonB-dep_OMP_SusC/RagA_CS"/>
</dbReference>
<evidence type="ECO:0000313" key="12">
    <source>
        <dbReference type="Proteomes" id="UP000823641"/>
    </source>
</evidence>
<dbReference type="AlphaFoldDB" id="A0A9D9HSB6"/>
<dbReference type="NCBIfam" id="TIGR04056">
    <property type="entry name" value="OMP_RagA_SusC"/>
    <property type="match status" value="1"/>
</dbReference>
<keyword evidence="2 8" id="KW-0813">Transport</keyword>
<dbReference type="Gene3D" id="2.40.170.20">
    <property type="entry name" value="TonB-dependent receptor, beta-barrel domain"/>
    <property type="match status" value="1"/>
</dbReference>
<reference evidence="11" key="2">
    <citation type="journal article" date="2021" name="PeerJ">
        <title>Extensive microbial diversity within the chicken gut microbiome revealed by metagenomics and culture.</title>
        <authorList>
            <person name="Gilroy R."/>
            <person name="Ravi A."/>
            <person name="Getino M."/>
            <person name="Pursley I."/>
            <person name="Horton D.L."/>
            <person name="Alikhan N.F."/>
            <person name="Baker D."/>
            <person name="Gharbi K."/>
            <person name="Hall N."/>
            <person name="Watson M."/>
            <person name="Adriaenssens E.M."/>
            <person name="Foster-Nyarko E."/>
            <person name="Jarju S."/>
            <person name="Secka A."/>
            <person name="Antonio M."/>
            <person name="Oren A."/>
            <person name="Chaudhuri R.R."/>
            <person name="La Ragione R."/>
            <person name="Hildebrand F."/>
            <person name="Pallen M.J."/>
        </authorList>
    </citation>
    <scope>NUCLEOTIDE SEQUENCE</scope>
    <source>
        <strain evidence="11">G3-3990</strain>
    </source>
</reference>
<keyword evidence="7 8" id="KW-0998">Cell outer membrane</keyword>
<evidence type="ECO:0000256" key="1">
    <source>
        <dbReference type="ARBA" id="ARBA00004571"/>
    </source>
</evidence>
<feature type="region of interest" description="Disordered" evidence="9">
    <location>
        <begin position="991"/>
        <end position="1018"/>
    </location>
</feature>
<feature type="compositionally biased region" description="Low complexity" evidence="9">
    <location>
        <begin position="993"/>
        <end position="1014"/>
    </location>
</feature>
<comment type="similarity">
    <text evidence="8">Belongs to the TonB-dependent receptor family.</text>
</comment>
<dbReference type="NCBIfam" id="TIGR04057">
    <property type="entry name" value="SusC_RagA_signa"/>
    <property type="match status" value="1"/>
</dbReference>
<keyword evidence="3 8" id="KW-1134">Transmembrane beta strand</keyword>
<dbReference type="FunFam" id="2.170.130.10:FF:000003">
    <property type="entry name" value="SusC/RagA family TonB-linked outer membrane protein"/>
    <property type="match status" value="1"/>
</dbReference>
<evidence type="ECO:0000313" key="11">
    <source>
        <dbReference type="EMBL" id="MBO8458937.1"/>
    </source>
</evidence>
<evidence type="ECO:0000256" key="5">
    <source>
        <dbReference type="ARBA" id="ARBA00022729"/>
    </source>
</evidence>
<proteinExistence type="inferred from homology"/>
<dbReference type="Proteomes" id="UP000823641">
    <property type="component" value="Unassembled WGS sequence"/>
</dbReference>
<organism evidence="11 12">
    <name type="scientific">Candidatus Gallipaludibacter merdavium</name>
    <dbReference type="NCBI Taxonomy" id="2840839"/>
    <lineage>
        <taxon>Bacteria</taxon>
        <taxon>Pseudomonadati</taxon>
        <taxon>Bacteroidota</taxon>
        <taxon>Bacteroidia</taxon>
        <taxon>Bacteroidales</taxon>
        <taxon>Candidatus Gallipaludibacter</taxon>
    </lineage>
</organism>
<evidence type="ECO:0000256" key="4">
    <source>
        <dbReference type="ARBA" id="ARBA00022692"/>
    </source>
</evidence>
<dbReference type="Pfam" id="PF07715">
    <property type="entry name" value="Plug"/>
    <property type="match status" value="1"/>
</dbReference>
<dbReference type="GO" id="GO:0009279">
    <property type="term" value="C:cell outer membrane"/>
    <property type="evidence" value="ECO:0007669"/>
    <property type="project" value="UniProtKB-SubCell"/>
</dbReference>
<dbReference type="InterPro" id="IPR037066">
    <property type="entry name" value="Plug_dom_sf"/>
</dbReference>
<evidence type="ECO:0000256" key="8">
    <source>
        <dbReference type="PROSITE-ProRule" id="PRU01360"/>
    </source>
</evidence>
<accession>A0A9D9HSB6</accession>
<dbReference type="EMBL" id="JADIMG010000007">
    <property type="protein sequence ID" value="MBO8458937.1"/>
    <property type="molecule type" value="Genomic_DNA"/>
</dbReference>
<dbReference type="PANTHER" id="PTHR30069:SF29">
    <property type="entry name" value="HEMOGLOBIN AND HEMOGLOBIN-HAPTOGLOBIN-BINDING PROTEIN 1-RELATED"/>
    <property type="match status" value="1"/>
</dbReference>
<evidence type="ECO:0000256" key="3">
    <source>
        <dbReference type="ARBA" id="ARBA00022452"/>
    </source>
</evidence>
<dbReference type="SUPFAM" id="SSF56935">
    <property type="entry name" value="Porins"/>
    <property type="match status" value="1"/>
</dbReference>
<reference evidence="11" key="1">
    <citation type="submission" date="2020-10" db="EMBL/GenBank/DDBJ databases">
        <authorList>
            <person name="Gilroy R."/>
        </authorList>
    </citation>
    <scope>NUCLEOTIDE SEQUENCE</scope>
    <source>
        <strain evidence="11">G3-3990</strain>
    </source>
</reference>
<dbReference type="GO" id="GO:0015344">
    <property type="term" value="F:siderophore uptake transmembrane transporter activity"/>
    <property type="evidence" value="ECO:0007669"/>
    <property type="project" value="TreeGrafter"/>
</dbReference>
<dbReference type="InterPro" id="IPR012910">
    <property type="entry name" value="Plug_dom"/>
</dbReference>
<dbReference type="InterPro" id="IPR023996">
    <property type="entry name" value="TonB-dep_OMP_SusC/RagA"/>
</dbReference>
<comment type="caution">
    <text evidence="11">The sequence shown here is derived from an EMBL/GenBank/DDBJ whole genome shotgun (WGS) entry which is preliminary data.</text>
</comment>
<gene>
    <name evidence="11" type="ORF">IAA73_01170</name>
</gene>
<dbReference type="InterPro" id="IPR036942">
    <property type="entry name" value="Beta-barrel_TonB_sf"/>
</dbReference>
<comment type="subcellular location">
    <subcellularLocation>
        <location evidence="1 8">Cell outer membrane</location>
        <topology evidence="1 8">Multi-pass membrane protein</topology>
    </subcellularLocation>
</comment>
<evidence type="ECO:0000256" key="6">
    <source>
        <dbReference type="ARBA" id="ARBA00023136"/>
    </source>
</evidence>
<evidence type="ECO:0000256" key="2">
    <source>
        <dbReference type="ARBA" id="ARBA00022448"/>
    </source>
</evidence>
<evidence type="ECO:0000256" key="7">
    <source>
        <dbReference type="ARBA" id="ARBA00023237"/>
    </source>
</evidence>